<organism evidence="2 3">
    <name type="scientific">Stichopus japonicus</name>
    <name type="common">Sea cucumber</name>
    <dbReference type="NCBI Taxonomy" id="307972"/>
    <lineage>
        <taxon>Eukaryota</taxon>
        <taxon>Metazoa</taxon>
        <taxon>Echinodermata</taxon>
        <taxon>Eleutherozoa</taxon>
        <taxon>Echinozoa</taxon>
        <taxon>Holothuroidea</taxon>
        <taxon>Aspidochirotacea</taxon>
        <taxon>Aspidochirotida</taxon>
        <taxon>Stichopodidae</taxon>
        <taxon>Apostichopus</taxon>
    </lineage>
</organism>
<accession>A0A2G8LK64</accession>
<comment type="caution">
    <text evidence="2">The sequence shown here is derived from an EMBL/GenBank/DDBJ whole genome shotgun (WGS) entry which is preliminary data.</text>
</comment>
<dbReference type="CDD" id="cd01647">
    <property type="entry name" value="RT_LTR"/>
    <property type="match status" value="1"/>
</dbReference>
<gene>
    <name evidence="2" type="ORF">BSL78_02446</name>
</gene>
<dbReference type="Pfam" id="PF00078">
    <property type="entry name" value="RVT_1"/>
    <property type="match status" value="1"/>
</dbReference>
<feature type="domain" description="Reverse transcriptase" evidence="1">
    <location>
        <begin position="84"/>
        <end position="189"/>
    </location>
</feature>
<evidence type="ECO:0000259" key="1">
    <source>
        <dbReference type="Pfam" id="PF00078"/>
    </source>
</evidence>
<dbReference type="OrthoDB" id="8039770at2759"/>
<dbReference type="Gene3D" id="3.10.10.10">
    <property type="entry name" value="HIV Type 1 Reverse Transcriptase, subunit A, domain 1"/>
    <property type="match status" value="1"/>
</dbReference>
<proteinExistence type="predicted"/>
<dbReference type="Proteomes" id="UP000230750">
    <property type="component" value="Unassembled WGS sequence"/>
</dbReference>
<dbReference type="Gene3D" id="3.30.70.270">
    <property type="match status" value="1"/>
</dbReference>
<dbReference type="PANTHER" id="PTHR37984:SF11">
    <property type="entry name" value="INTEGRASE CATALYTIC DOMAIN-CONTAINING PROTEIN"/>
    <property type="match status" value="1"/>
</dbReference>
<keyword evidence="3" id="KW-1185">Reference proteome</keyword>
<evidence type="ECO:0000313" key="2">
    <source>
        <dbReference type="EMBL" id="PIK60602.1"/>
    </source>
</evidence>
<dbReference type="PANTHER" id="PTHR37984">
    <property type="entry name" value="PROTEIN CBG26694"/>
    <property type="match status" value="1"/>
</dbReference>
<dbReference type="InterPro" id="IPR000477">
    <property type="entry name" value="RT_dom"/>
</dbReference>
<dbReference type="InterPro" id="IPR043502">
    <property type="entry name" value="DNA/RNA_pol_sf"/>
</dbReference>
<dbReference type="InterPro" id="IPR043128">
    <property type="entry name" value="Rev_trsase/Diguanyl_cyclase"/>
</dbReference>
<dbReference type="EMBL" id="MRZV01000052">
    <property type="protein sequence ID" value="PIK60602.1"/>
    <property type="molecule type" value="Genomic_DNA"/>
</dbReference>
<dbReference type="AlphaFoldDB" id="A0A2G8LK64"/>
<dbReference type="InterPro" id="IPR050951">
    <property type="entry name" value="Retrovirus_Pol_polyprotein"/>
</dbReference>
<dbReference type="SUPFAM" id="SSF56672">
    <property type="entry name" value="DNA/RNA polymerases"/>
    <property type="match status" value="1"/>
</dbReference>
<name>A0A2G8LK64_STIJA</name>
<evidence type="ECO:0000313" key="3">
    <source>
        <dbReference type="Proteomes" id="UP000230750"/>
    </source>
</evidence>
<reference evidence="2 3" key="1">
    <citation type="journal article" date="2017" name="PLoS Biol.">
        <title>The sea cucumber genome provides insights into morphological evolution and visceral regeneration.</title>
        <authorList>
            <person name="Zhang X."/>
            <person name="Sun L."/>
            <person name="Yuan J."/>
            <person name="Sun Y."/>
            <person name="Gao Y."/>
            <person name="Zhang L."/>
            <person name="Li S."/>
            <person name="Dai H."/>
            <person name="Hamel J.F."/>
            <person name="Liu C."/>
            <person name="Yu Y."/>
            <person name="Liu S."/>
            <person name="Lin W."/>
            <person name="Guo K."/>
            <person name="Jin S."/>
            <person name="Xu P."/>
            <person name="Storey K.B."/>
            <person name="Huan P."/>
            <person name="Zhang T."/>
            <person name="Zhou Y."/>
            <person name="Zhang J."/>
            <person name="Lin C."/>
            <person name="Li X."/>
            <person name="Xing L."/>
            <person name="Huo D."/>
            <person name="Sun M."/>
            <person name="Wang L."/>
            <person name="Mercier A."/>
            <person name="Li F."/>
            <person name="Yang H."/>
            <person name="Xiang J."/>
        </authorList>
    </citation>
    <scope>NUCLEOTIDE SEQUENCE [LARGE SCALE GENOMIC DNA]</scope>
    <source>
        <strain evidence="2">Shaxun</strain>
        <tissue evidence="2">Muscle</tissue>
    </source>
</reference>
<sequence>MHNRLNTSGDKYPHTDHPCPAQGKTCLFCKKRNHFAKVCKTKLKQQAEVNLVEQTTQHLTLTTISPSSVHSMPIPWVSPIRVVPKPKQPGKIRICVDMRAVKKFAIARERHVTPTIDDILAKLNGATVFTKLDLNSGYRQIELDKASRYLTVFSTHVGLYQYKRLNFGVNSGAEQFQNLIQSALAGLQGVIIGICQESTRTQRAASEVHAMSKREEPYSQWR</sequence>
<protein>
    <recommendedName>
        <fullName evidence="1">Reverse transcriptase domain-containing protein</fullName>
    </recommendedName>
</protein>